<dbReference type="STRING" id="1547922.ISF6_2336"/>
<sequence>MNAPDPSASRLPGGITVLERGWLSSNNVLLHGRPGEGATLVDTSHCVHAGQTVALLRAALGDEPLRAVVNTHLHSDHCGGNAAVARAFGAPPLQVPAAAFDAVVRWDVAALGFDDVAQRHERFSAQGALAAGERLEVGDAVWTVIAAPGHDPHALMLFEPQAGVLISGDALWRDGFGVVFPELDGEAAFGQVRAVLDTIAALPVRQVVPGHGAAFDDVADALARARSRLAAFEADPARHARYAAKVLLKYHLMEEGRQPEAAALDWATAAPLLQRIWARLGEPAASLRGWAVQLVDELCRGGALQRRDGVLLNA</sequence>
<dbReference type="AlphaFoldDB" id="A0A0K8P1I9"/>
<dbReference type="Gene3D" id="3.60.15.10">
    <property type="entry name" value="Ribonuclease Z/Hydroxyacylglutathione hydrolase-like"/>
    <property type="match status" value="1"/>
</dbReference>
<dbReference type="Pfam" id="PF00753">
    <property type="entry name" value="Lactamase_B"/>
    <property type="match status" value="1"/>
</dbReference>
<comment type="caution">
    <text evidence="3">The sequence shown here is derived from an EMBL/GenBank/DDBJ whole genome shotgun (WGS) entry which is preliminary data.</text>
</comment>
<gene>
    <name evidence="3" type="ORF">ISF6_2336</name>
</gene>
<dbReference type="RefSeq" id="WP_054020485.1">
    <property type="nucleotide sequence ID" value="NZ_BBYR01000036.1"/>
</dbReference>
<evidence type="ECO:0000259" key="2">
    <source>
        <dbReference type="SMART" id="SM00849"/>
    </source>
</evidence>
<dbReference type="SUPFAM" id="SSF56281">
    <property type="entry name" value="Metallo-hydrolase/oxidoreductase"/>
    <property type="match status" value="1"/>
</dbReference>
<reference evidence="3 4" key="2">
    <citation type="journal article" date="2016" name="Science">
        <title>A bacterium that degrades and assimilates poly(ethylene terephthalate).</title>
        <authorList>
            <person name="Yoshida S."/>
            <person name="Hiraga K."/>
            <person name="Takehana T."/>
            <person name="Taniguchi I."/>
            <person name="Yamaji H."/>
            <person name="Maeda Y."/>
            <person name="Toyohara K."/>
            <person name="Miyamoto K."/>
            <person name="Kimura Y."/>
            <person name="Oda K."/>
        </authorList>
    </citation>
    <scope>NUCLEOTIDE SEQUENCE [LARGE SCALE GENOMIC DNA]</scope>
    <source>
        <strain evidence="4">NBRC 110686 / TISTR 2288 / 201-F6</strain>
    </source>
</reference>
<dbReference type="SMART" id="SM00849">
    <property type="entry name" value="Lactamase_B"/>
    <property type="match status" value="1"/>
</dbReference>
<dbReference type="PANTHER" id="PTHR42951:SF4">
    <property type="entry name" value="ACYL-COENZYME A THIOESTERASE MBLAC2"/>
    <property type="match status" value="1"/>
</dbReference>
<dbReference type="OrthoDB" id="2971563at2"/>
<dbReference type="InterPro" id="IPR036866">
    <property type="entry name" value="RibonucZ/Hydroxyglut_hydro"/>
</dbReference>
<keyword evidence="4" id="KW-1185">Reference proteome</keyword>
<accession>A0A0K8P1I9</accession>
<dbReference type="PANTHER" id="PTHR42951">
    <property type="entry name" value="METALLO-BETA-LACTAMASE DOMAIN-CONTAINING"/>
    <property type="match status" value="1"/>
</dbReference>
<dbReference type="CDD" id="cd06262">
    <property type="entry name" value="metallo-hydrolase-like_MBL-fold"/>
    <property type="match status" value="1"/>
</dbReference>
<dbReference type="InterPro" id="IPR001279">
    <property type="entry name" value="Metallo-B-lactamas"/>
</dbReference>
<reference evidence="4" key="1">
    <citation type="submission" date="2015-07" db="EMBL/GenBank/DDBJ databases">
        <title>Discovery of a poly(ethylene terephthalate assimilation.</title>
        <authorList>
            <person name="Yoshida S."/>
            <person name="Hiraga K."/>
            <person name="Takehana T."/>
            <person name="Taniguchi I."/>
            <person name="Yamaji H."/>
            <person name="Maeda Y."/>
            <person name="Toyohara K."/>
            <person name="Miyamoto K."/>
            <person name="Kimura Y."/>
            <person name="Oda K."/>
        </authorList>
    </citation>
    <scope>NUCLEOTIDE SEQUENCE [LARGE SCALE GENOMIC DNA]</scope>
    <source>
        <strain evidence="4">NBRC 110686 / TISTR 2288 / 201-F6</strain>
    </source>
</reference>
<evidence type="ECO:0000313" key="4">
    <source>
        <dbReference type="Proteomes" id="UP000037660"/>
    </source>
</evidence>
<dbReference type="Proteomes" id="UP000037660">
    <property type="component" value="Unassembled WGS sequence"/>
</dbReference>
<name>A0A0K8P1I9_PISS1</name>
<comment type="similarity">
    <text evidence="1">Belongs to the metallo-beta-lactamase superfamily. Class-B beta-lactamase family.</text>
</comment>
<proteinExistence type="inferred from homology"/>
<evidence type="ECO:0000256" key="1">
    <source>
        <dbReference type="ARBA" id="ARBA00005250"/>
    </source>
</evidence>
<feature type="domain" description="Metallo-beta-lactamase" evidence="2">
    <location>
        <begin position="24"/>
        <end position="211"/>
    </location>
</feature>
<evidence type="ECO:0000313" key="3">
    <source>
        <dbReference type="EMBL" id="GAP36496.1"/>
    </source>
</evidence>
<protein>
    <submittedName>
        <fullName evidence="3">Beta-lactamase-like protein</fullName>
    </submittedName>
</protein>
<organism evidence="3 4">
    <name type="scientific">Piscinibacter sakaiensis</name>
    <name type="common">Ideonella sakaiensis</name>
    <dbReference type="NCBI Taxonomy" id="1547922"/>
    <lineage>
        <taxon>Bacteria</taxon>
        <taxon>Pseudomonadati</taxon>
        <taxon>Pseudomonadota</taxon>
        <taxon>Betaproteobacteria</taxon>
        <taxon>Burkholderiales</taxon>
        <taxon>Sphaerotilaceae</taxon>
        <taxon>Piscinibacter</taxon>
    </lineage>
</organism>
<dbReference type="GO" id="GO:0017001">
    <property type="term" value="P:antibiotic catabolic process"/>
    <property type="evidence" value="ECO:0007669"/>
    <property type="project" value="UniProtKB-ARBA"/>
</dbReference>
<dbReference type="EMBL" id="BBYR01000036">
    <property type="protein sequence ID" value="GAP36496.1"/>
    <property type="molecule type" value="Genomic_DNA"/>
</dbReference>
<dbReference type="InterPro" id="IPR050855">
    <property type="entry name" value="NDM-1-like"/>
</dbReference>